<proteinExistence type="inferred from homology"/>
<dbReference type="SUPFAM" id="SSF53098">
    <property type="entry name" value="Ribonuclease H-like"/>
    <property type="match status" value="1"/>
</dbReference>
<comment type="caution">
    <text evidence="18">The sequence shown here is derived from an EMBL/GenBank/DDBJ whole genome shotgun (WGS) entry which is preliminary data.</text>
</comment>
<evidence type="ECO:0000256" key="11">
    <source>
        <dbReference type="ARBA" id="ARBA00022801"/>
    </source>
</evidence>
<comment type="subunit">
    <text evidence="6">Component of the CCR4-NOT complex, at least composed of CRR4 and CAF1 proteins.</text>
</comment>
<evidence type="ECO:0000256" key="4">
    <source>
        <dbReference type="ARBA" id="ARBA00004496"/>
    </source>
</evidence>
<dbReference type="Pfam" id="PF04857">
    <property type="entry name" value="CAF1"/>
    <property type="match status" value="1"/>
</dbReference>
<name>A0A4U5QI29_POPAL</name>
<dbReference type="PANTHER" id="PTHR10797">
    <property type="entry name" value="CCR4-NOT TRANSCRIPTION COMPLEX SUBUNIT"/>
    <property type="match status" value="1"/>
</dbReference>
<evidence type="ECO:0000256" key="12">
    <source>
        <dbReference type="ARBA" id="ARBA00022839"/>
    </source>
</evidence>
<evidence type="ECO:0000256" key="16">
    <source>
        <dbReference type="ARBA" id="ARBA00023242"/>
    </source>
</evidence>
<evidence type="ECO:0000256" key="13">
    <source>
        <dbReference type="ARBA" id="ARBA00022884"/>
    </source>
</evidence>
<comment type="cofactor">
    <cofactor evidence="2">
        <name>a divalent metal cation</name>
        <dbReference type="ChEBI" id="CHEBI:60240"/>
    </cofactor>
</comment>
<keyword evidence="15" id="KW-0804">Transcription</keyword>
<sequence>MALKMKSSTPVQVREVWAENLVAEFSLIKEAISRFSFVSLDTEFPGTLFLSNLDKSLLSQAPPSHNYRLMKYNVDLLKIIQLGMTLSDSQGNLPSFGTEFHYVWQFNFRDFNIEHDPYNDESIGLLERQGIDLKKNREKGIDSSDFAWMVFTSGLVFNNSSITWITFHGAYDFGFLIKILTRRELPCDMASFLGMVSFFFGVRVYDTKFMMGSIGGLRGGLERVAELLGVERTTGKRHQAGSDSLLTHQTFVRFKDSCANLDLENLNGCEGMIFGLCEGWLGFDRTPEVYNNLNGCEGMIFGLCEGWLGFDRTPEVYNIETSTQLKPQFKEVFSV</sequence>
<comment type="function">
    <text evidence="17">Ubiquitous transcription factor required for a diverse set of processes. It is a component of the CCR4 complex involved in the control of gene expression.</text>
</comment>
<keyword evidence="14" id="KW-0805">Transcription regulation</keyword>
<accession>A0A4U5QI29</accession>
<evidence type="ECO:0000256" key="1">
    <source>
        <dbReference type="ARBA" id="ARBA00001663"/>
    </source>
</evidence>
<keyword evidence="12" id="KW-0269">Exonuclease</keyword>
<keyword evidence="16" id="KW-0539">Nucleus</keyword>
<dbReference type="InterPro" id="IPR012337">
    <property type="entry name" value="RNaseH-like_sf"/>
</dbReference>
<keyword evidence="9" id="KW-0540">Nuclease</keyword>
<evidence type="ECO:0000256" key="14">
    <source>
        <dbReference type="ARBA" id="ARBA00023015"/>
    </source>
</evidence>
<organism evidence="18">
    <name type="scientific">Populus alba</name>
    <name type="common">White poplar</name>
    <dbReference type="NCBI Taxonomy" id="43335"/>
    <lineage>
        <taxon>Eukaryota</taxon>
        <taxon>Viridiplantae</taxon>
        <taxon>Streptophyta</taxon>
        <taxon>Embryophyta</taxon>
        <taxon>Tracheophyta</taxon>
        <taxon>Spermatophyta</taxon>
        <taxon>Magnoliopsida</taxon>
        <taxon>eudicotyledons</taxon>
        <taxon>Gunneridae</taxon>
        <taxon>Pentapetalae</taxon>
        <taxon>rosids</taxon>
        <taxon>fabids</taxon>
        <taxon>Malpighiales</taxon>
        <taxon>Salicaceae</taxon>
        <taxon>Saliceae</taxon>
        <taxon>Populus</taxon>
    </lineage>
</organism>
<keyword evidence="11" id="KW-0378">Hydrolase</keyword>
<dbReference type="EMBL" id="RCHU01000292">
    <property type="protein sequence ID" value="TKS08777.1"/>
    <property type="molecule type" value="Genomic_DNA"/>
</dbReference>
<dbReference type="AlphaFoldDB" id="A0A4U5QI29"/>
<dbReference type="STRING" id="43335.A0A4U5QI29"/>
<protein>
    <recommendedName>
        <fullName evidence="7">poly(A)-specific ribonuclease</fullName>
        <ecNumber evidence="7">3.1.13.4</ecNumber>
    </recommendedName>
</protein>
<evidence type="ECO:0000256" key="5">
    <source>
        <dbReference type="ARBA" id="ARBA00008372"/>
    </source>
</evidence>
<dbReference type="EC" id="3.1.13.4" evidence="7"/>
<reference evidence="18" key="1">
    <citation type="submission" date="2018-10" db="EMBL/GenBank/DDBJ databases">
        <title>Population genomic analysis revealed the cold adaptation of white poplar.</title>
        <authorList>
            <person name="Liu Y.-J."/>
        </authorList>
    </citation>
    <scope>NUCLEOTIDE SEQUENCE [LARGE SCALE GENOMIC DNA]</scope>
    <source>
        <strain evidence="18">PAL-ZL1</strain>
    </source>
</reference>
<evidence type="ECO:0000256" key="15">
    <source>
        <dbReference type="ARBA" id="ARBA00023163"/>
    </source>
</evidence>
<evidence type="ECO:0000256" key="3">
    <source>
        <dbReference type="ARBA" id="ARBA00004123"/>
    </source>
</evidence>
<evidence type="ECO:0000256" key="2">
    <source>
        <dbReference type="ARBA" id="ARBA00001968"/>
    </source>
</evidence>
<evidence type="ECO:0000256" key="17">
    <source>
        <dbReference type="ARBA" id="ARBA00025148"/>
    </source>
</evidence>
<evidence type="ECO:0000256" key="10">
    <source>
        <dbReference type="ARBA" id="ARBA00022723"/>
    </source>
</evidence>
<evidence type="ECO:0000313" key="18">
    <source>
        <dbReference type="EMBL" id="TKS08777.1"/>
    </source>
</evidence>
<evidence type="ECO:0000256" key="6">
    <source>
        <dbReference type="ARBA" id="ARBA00011757"/>
    </source>
</evidence>
<evidence type="ECO:0000256" key="9">
    <source>
        <dbReference type="ARBA" id="ARBA00022722"/>
    </source>
</evidence>
<dbReference type="InterPro" id="IPR006941">
    <property type="entry name" value="RNase_CAF1"/>
</dbReference>
<comment type="subcellular location">
    <subcellularLocation>
        <location evidence="4">Cytoplasm</location>
    </subcellularLocation>
    <subcellularLocation>
        <location evidence="3">Nucleus</location>
    </subcellularLocation>
</comment>
<gene>
    <name evidence="18" type="ORF">D5086_0000100760</name>
</gene>
<dbReference type="InterPro" id="IPR039637">
    <property type="entry name" value="CNOT7/CNOT8/Pop2"/>
</dbReference>
<dbReference type="GO" id="GO:0005634">
    <property type="term" value="C:nucleus"/>
    <property type="evidence" value="ECO:0007669"/>
    <property type="project" value="UniProtKB-SubCell"/>
</dbReference>
<dbReference type="GO" id="GO:0003723">
    <property type="term" value="F:RNA binding"/>
    <property type="evidence" value="ECO:0007669"/>
    <property type="project" value="UniProtKB-KW"/>
</dbReference>
<dbReference type="GO" id="GO:0004535">
    <property type="term" value="F:poly(A)-specific ribonuclease activity"/>
    <property type="evidence" value="ECO:0007669"/>
    <property type="project" value="UniProtKB-EC"/>
</dbReference>
<dbReference type="GO" id="GO:0005737">
    <property type="term" value="C:cytoplasm"/>
    <property type="evidence" value="ECO:0007669"/>
    <property type="project" value="UniProtKB-SubCell"/>
</dbReference>
<dbReference type="GO" id="GO:0046872">
    <property type="term" value="F:metal ion binding"/>
    <property type="evidence" value="ECO:0007669"/>
    <property type="project" value="UniProtKB-KW"/>
</dbReference>
<dbReference type="GO" id="GO:0030014">
    <property type="term" value="C:CCR4-NOT complex"/>
    <property type="evidence" value="ECO:0007669"/>
    <property type="project" value="InterPro"/>
</dbReference>
<comment type="catalytic activity">
    <reaction evidence="1">
        <text>Exonucleolytic cleavage of poly(A) to 5'-AMP.</text>
        <dbReference type="EC" id="3.1.13.4"/>
    </reaction>
</comment>
<keyword evidence="10" id="KW-0479">Metal-binding</keyword>
<evidence type="ECO:0000256" key="7">
    <source>
        <dbReference type="ARBA" id="ARBA00012161"/>
    </source>
</evidence>
<dbReference type="Gene3D" id="3.30.420.10">
    <property type="entry name" value="Ribonuclease H-like superfamily/Ribonuclease H"/>
    <property type="match status" value="1"/>
</dbReference>
<evidence type="ECO:0000256" key="8">
    <source>
        <dbReference type="ARBA" id="ARBA00022490"/>
    </source>
</evidence>
<keyword evidence="13" id="KW-0694">RNA-binding</keyword>
<comment type="similarity">
    <text evidence="5">Belongs to the CAF1 family.</text>
</comment>
<keyword evidence="8" id="KW-0963">Cytoplasm</keyword>
<dbReference type="InterPro" id="IPR036397">
    <property type="entry name" value="RNaseH_sf"/>
</dbReference>